<gene>
    <name evidence="1" type="ORF">K3G42_029108</name>
</gene>
<evidence type="ECO:0000313" key="2">
    <source>
        <dbReference type="Proteomes" id="UP000827872"/>
    </source>
</evidence>
<reference evidence="1" key="1">
    <citation type="submission" date="2021-08" db="EMBL/GenBank/DDBJ databases">
        <title>The first chromosome-level gecko genome reveals the dynamic sex chromosomes of Neotropical dwarf geckos (Sphaerodactylidae: Sphaerodactylus).</title>
        <authorList>
            <person name="Pinto B.J."/>
            <person name="Keating S.E."/>
            <person name="Gamble T."/>
        </authorList>
    </citation>
    <scope>NUCLEOTIDE SEQUENCE</scope>
    <source>
        <strain evidence="1">TG3544</strain>
    </source>
</reference>
<dbReference type="Proteomes" id="UP000827872">
    <property type="component" value="Linkage Group LG03"/>
</dbReference>
<comment type="caution">
    <text evidence="1">The sequence shown here is derived from an EMBL/GenBank/DDBJ whole genome shotgun (WGS) entry which is preliminary data.</text>
</comment>
<organism evidence="1 2">
    <name type="scientific">Sphaerodactylus townsendi</name>
    <dbReference type="NCBI Taxonomy" id="933632"/>
    <lineage>
        <taxon>Eukaryota</taxon>
        <taxon>Metazoa</taxon>
        <taxon>Chordata</taxon>
        <taxon>Craniata</taxon>
        <taxon>Vertebrata</taxon>
        <taxon>Euteleostomi</taxon>
        <taxon>Lepidosauria</taxon>
        <taxon>Squamata</taxon>
        <taxon>Bifurcata</taxon>
        <taxon>Gekkota</taxon>
        <taxon>Sphaerodactylidae</taxon>
        <taxon>Sphaerodactylus</taxon>
    </lineage>
</organism>
<evidence type="ECO:0000313" key="1">
    <source>
        <dbReference type="EMBL" id="KAH7993085.1"/>
    </source>
</evidence>
<name>A0ACB8ELI5_9SAUR</name>
<proteinExistence type="predicted"/>
<protein>
    <submittedName>
        <fullName evidence="1">Uncharacterized protein</fullName>
    </submittedName>
</protein>
<dbReference type="EMBL" id="CM037616">
    <property type="protein sequence ID" value="KAH7993085.1"/>
    <property type="molecule type" value="Genomic_DNA"/>
</dbReference>
<accession>A0ACB8ELI5</accession>
<sequence length="67" mass="7562">MKLAGPVAEQLNFTPPEEKLRRPQRLKARGPGKDFMSHQFCRGFHGNVSSLASGTERLIEKTNLLRL</sequence>
<keyword evidence="2" id="KW-1185">Reference proteome</keyword>